<dbReference type="AlphaFoldDB" id="A0A2P5HNI9"/>
<keyword evidence="1" id="KW-0378">Hydrolase</keyword>
<dbReference type="InterPro" id="IPR050585">
    <property type="entry name" value="Xaa-Pro_dipeptidyl-ppase/CocE"/>
</dbReference>
<dbReference type="Proteomes" id="UP000094444">
    <property type="component" value="Unassembled WGS sequence"/>
</dbReference>
<dbReference type="InParanoid" id="A0A2P5HNI9"/>
<dbReference type="InterPro" id="IPR008979">
    <property type="entry name" value="Galactose-bd-like_sf"/>
</dbReference>
<dbReference type="STRING" id="158607.A0A2P5HNI9"/>
<dbReference type="PANTHER" id="PTHR43056">
    <property type="entry name" value="PEPTIDASE S9 PROLYL OLIGOPEPTIDASE"/>
    <property type="match status" value="1"/>
</dbReference>
<dbReference type="SUPFAM" id="SSF53474">
    <property type="entry name" value="alpha/beta-Hydrolases"/>
    <property type="match status" value="1"/>
</dbReference>
<dbReference type="InterPro" id="IPR029058">
    <property type="entry name" value="AB_hydrolase_fold"/>
</dbReference>
<dbReference type="SMART" id="SM00939">
    <property type="entry name" value="PepX_C"/>
    <property type="match status" value="1"/>
</dbReference>
<dbReference type="InterPro" id="IPR013736">
    <property type="entry name" value="Xaa-Pro_dipept_C"/>
</dbReference>
<dbReference type="PANTHER" id="PTHR43056:SF10">
    <property type="entry name" value="COCE_NOND FAMILY, PUTATIVE (AFU_ORTHOLOGUE AFUA_7G00600)-RELATED"/>
    <property type="match status" value="1"/>
</dbReference>
<dbReference type="GO" id="GO:0008239">
    <property type="term" value="F:dipeptidyl-peptidase activity"/>
    <property type="evidence" value="ECO:0007669"/>
    <property type="project" value="InterPro"/>
</dbReference>
<dbReference type="OrthoDB" id="2578740at2759"/>
<evidence type="ECO:0000313" key="3">
    <source>
        <dbReference type="EMBL" id="POS71820.1"/>
    </source>
</evidence>
<evidence type="ECO:0000313" key="4">
    <source>
        <dbReference type="Proteomes" id="UP000094444"/>
    </source>
</evidence>
<comment type="caution">
    <text evidence="3">The sequence shown here is derived from an EMBL/GenBank/DDBJ whole genome shotgun (WGS) entry which is preliminary data.</text>
</comment>
<dbReference type="InterPro" id="IPR000383">
    <property type="entry name" value="Xaa-Pro-like_dom"/>
</dbReference>
<evidence type="ECO:0000259" key="2">
    <source>
        <dbReference type="SMART" id="SM00939"/>
    </source>
</evidence>
<proteinExistence type="predicted"/>
<organism evidence="3 4">
    <name type="scientific">Diaporthe helianthi</name>
    <dbReference type="NCBI Taxonomy" id="158607"/>
    <lineage>
        <taxon>Eukaryota</taxon>
        <taxon>Fungi</taxon>
        <taxon>Dikarya</taxon>
        <taxon>Ascomycota</taxon>
        <taxon>Pezizomycotina</taxon>
        <taxon>Sordariomycetes</taxon>
        <taxon>Sordariomycetidae</taxon>
        <taxon>Diaporthales</taxon>
        <taxon>Diaporthaceae</taxon>
        <taxon>Diaporthe</taxon>
    </lineage>
</organism>
<reference evidence="3" key="1">
    <citation type="submission" date="2017-09" db="EMBL/GenBank/DDBJ databases">
        <title>Polyketide synthases of a Diaporthe helianthi virulent isolate.</title>
        <authorList>
            <person name="Baroncelli R."/>
        </authorList>
    </citation>
    <scope>NUCLEOTIDE SEQUENCE [LARGE SCALE GENOMIC DNA]</scope>
    <source>
        <strain evidence="3">7/96</strain>
    </source>
</reference>
<keyword evidence="4" id="KW-1185">Reference proteome</keyword>
<evidence type="ECO:0000256" key="1">
    <source>
        <dbReference type="ARBA" id="ARBA00022801"/>
    </source>
</evidence>
<accession>A0A2P5HNI9</accession>
<dbReference type="EMBL" id="MAVT02001160">
    <property type="protein sequence ID" value="POS71820.1"/>
    <property type="molecule type" value="Genomic_DNA"/>
</dbReference>
<dbReference type="Pfam" id="PF08530">
    <property type="entry name" value="PepX_C"/>
    <property type="match status" value="1"/>
</dbReference>
<feature type="domain" description="Xaa-Pro dipeptidyl-peptidase C-terminal" evidence="2">
    <location>
        <begin position="144"/>
        <end position="397"/>
    </location>
</feature>
<protein>
    <recommendedName>
        <fullName evidence="2">Xaa-Pro dipeptidyl-peptidase C-terminal domain-containing protein</fullName>
    </recommendedName>
</protein>
<dbReference type="Pfam" id="PF02129">
    <property type="entry name" value="Peptidase_S15"/>
    <property type="match status" value="1"/>
</dbReference>
<dbReference type="SUPFAM" id="SSF49785">
    <property type="entry name" value="Galactose-binding domain-like"/>
    <property type="match status" value="1"/>
</dbReference>
<gene>
    <name evidence="3" type="ORF">DHEL01_v209789</name>
</gene>
<name>A0A2P5HNI9_DIAHE</name>
<sequence length="403" mass="45706">MAGNSWLAASQWLVAAERPPHLACIAPFEGHSDHLRETLCRGGIPSTMFSKMIKSTLAGRGQQEDDVAMLERDPNCREYWDDKRARIDRIQVPAYILGSFSTLLHTIGSFRGFEEIPHQAKWIAVHATQEWYDLYSKARTDDLHKFFDRYLKGIQNDWEKTPPVRLSILRYNKPAILDMPLDKLPWHEPFAPGTTLQRLYLSHDKTMKPLNDGNPTTLEYKGVDLLEFAHTFQESTALVGPTKLVIHTACPSQNDFDIYAQIRKRGSDGSELQHINIPLEALGVSSAEEVPHINPLRYLGPTGQLRASKRKLAPELRQKYWDTLSHDAEEPVIAGEIVRLEVWLWPTAIHFDAGEQLVLKVSGHSMSLPEFEMLLAEPEQAPAQIVHVGGDYDSYLEGVWLSQ</sequence>
<dbReference type="Gene3D" id="3.40.50.1820">
    <property type="entry name" value="alpha/beta hydrolase"/>
    <property type="match status" value="2"/>
</dbReference>
<dbReference type="Gene3D" id="2.60.120.260">
    <property type="entry name" value="Galactose-binding domain-like"/>
    <property type="match status" value="1"/>
</dbReference>